<name>A0ACC5R131_9HYPH</name>
<proteinExistence type="predicted"/>
<organism evidence="1 2">
    <name type="scientific">Taklimakanibacter albus</name>
    <dbReference type="NCBI Taxonomy" id="2800327"/>
    <lineage>
        <taxon>Bacteria</taxon>
        <taxon>Pseudomonadati</taxon>
        <taxon>Pseudomonadota</taxon>
        <taxon>Alphaproteobacteria</taxon>
        <taxon>Hyphomicrobiales</taxon>
        <taxon>Aestuariivirgaceae</taxon>
        <taxon>Taklimakanibacter</taxon>
    </lineage>
</organism>
<evidence type="ECO:0000313" key="2">
    <source>
        <dbReference type="Proteomes" id="UP000616151"/>
    </source>
</evidence>
<comment type="caution">
    <text evidence="1">The sequence shown here is derived from an EMBL/GenBank/DDBJ whole genome shotgun (WGS) entry which is preliminary data.</text>
</comment>
<dbReference type="Proteomes" id="UP000616151">
    <property type="component" value="Unassembled WGS sequence"/>
</dbReference>
<keyword evidence="2" id="KW-1185">Reference proteome</keyword>
<gene>
    <name evidence="1" type="ORF">JHL16_08335</name>
</gene>
<evidence type="ECO:0000313" key="1">
    <source>
        <dbReference type="EMBL" id="MBK1866356.1"/>
    </source>
</evidence>
<sequence>MINLYRIAFAVLVTIAGMGPVTAKPVSPLDVFYTVRAEDLAGAPGTLIRLAPIDILSVYRAKAYRILYVSRNLKGEKIGVSGMMVVSTLPGRGATRPVVAWAHATTGIAHKCAPSRRSDPLAIPGIKDMIAGGYTVVATDYPGLGTPGPVPYLIGLGEAQSVLDSVKAIRSLPEAQAGDAFVLWGHSQGGHAVLFAASLAKTYAADLKLLGVAAAAPATNLAALLHADVNTIPGRILAAMTLLSWSRNFGFPLDGLLTEDTVEVMEHIDKTCIDSLSGKLDALSAEQDLGAKYLNYDPGSRQPWRGLLADNNPFYGLITVPAFIAQGADDTLVRPEVTTGFVDSLCRSDKSVRYVTMPRVDHGAIADKSAAQAVAWMDERFRGVRAVNSCPR</sequence>
<accession>A0ACC5R131</accession>
<keyword evidence="1" id="KW-0378">Hydrolase</keyword>
<dbReference type="EMBL" id="JAENHL010000006">
    <property type="protein sequence ID" value="MBK1866356.1"/>
    <property type="molecule type" value="Genomic_DNA"/>
</dbReference>
<reference evidence="1" key="1">
    <citation type="submission" date="2021-01" db="EMBL/GenBank/DDBJ databases">
        <authorList>
            <person name="Sun Q."/>
        </authorList>
    </citation>
    <scope>NUCLEOTIDE SEQUENCE</scope>
    <source>
        <strain evidence="1">YIM B02566</strain>
    </source>
</reference>
<protein>
    <submittedName>
        <fullName evidence="1">Alpha/beta fold hydrolase</fullName>
    </submittedName>
</protein>